<reference evidence="1 2" key="1">
    <citation type="submission" date="2024-02" db="EMBL/GenBank/DDBJ databases">
        <title>Chromosome-scale genome assembly of the rough periwinkle Littorina saxatilis.</title>
        <authorList>
            <person name="De Jode A."/>
            <person name="Faria R."/>
            <person name="Formenti G."/>
            <person name="Sims Y."/>
            <person name="Smith T.P."/>
            <person name="Tracey A."/>
            <person name="Wood J.M.D."/>
            <person name="Zagrodzka Z.B."/>
            <person name="Johannesson K."/>
            <person name="Butlin R.K."/>
            <person name="Leder E.H."/>
        </authorList>
    </citation>
    <scope>NUCLEOTIDE SEQUENCE [LARGE SCALE GENOMIC DNA]</scope>
    <source>
        <strain evidence="1">Snail1</strain>
        <tissue evidence="1">Muscle</tissue>
    </source>
</reference>
<evidence type="ECO:0000313" key="2">
    <source>
        <dbReference type="Proteomes" id="UP001374579"/>
    </source>
</evidence>
<dbReference type="AlphaFoldDB" id="A0AAN9B9I4"/>
<dbReference type="Proteomes" id="UP001374579">
    <property type="component" value="Unassembled WGS sequence"/>
</dbReference>
<gene>
    <name evidence="1" type="ORF">V1264_023954</name>
</gene>
<sequence>MTEFLLKSLCHTILQKTTLKSKPIHLSFGKGGGRARTKLTASETDHMCLAISFCPSIHAVFAFKTCSLLQACLPFIPDLGGDVAQSVARWICIQLAAVSVSSSPCSARDLFLRVNFVCRLSSVSEHPRVYTQAQDQVRTKKIL</sequence>
<dbReference type="EMBL" id="JBAMIC010000011">
    <property type="protein sequence ID" value="KAK7101114.1"/>
    <property type="molecule type" value="Genomic_DNA"/>
</dbReference>
<protein>
    <submittedName>
        <fullName evidence="1">Uncharacterized protein</fullName>
    </submittedName>
</protein>
<proteinExistence type="predicted"/>
<organism evidence="1 2">
    <name type="scientific">Littorina saxatilis</name>
    <dbReference type="NCBI Taxonomy" id="31220"/>
    <lineage>
        <taxon>Eukaryota</taxon>
        <taxon>Metazoa</taxon>
        <taxon>Spiralia</taxon>
        <taxon>Lophotrochozoa</taxon>
        <taxon>Mollusca</taxon>
        <taxon>Gastropoda</taxon>
        <taxon>Caenogastropoda</taxon>
        <taxon>Littorinimorpha</taxon>
        <taxon>Littorinoidea</taxon>
        <taxon>Littorinidae</taxon>
        <taxon>Littorina</taxon>
    </lineage>
</organism>
<evidence type="ECO:0000313" key="1">
    <source>
        <dbReference type="EMBL" id="KAK7101114.1"/>
    </source>
</evidence>
<accession>A0AAN9B9I4</accession>
<name>A0AAN9B9I4_9CAEN</name>
<keyword evidence="2" id="KW-1185">Reference proteome</keyword>
<comment type="caution">
    <text evidence="1">The sequence shown here is derived from an EMBL/GenBank/DDBJ whole genome shotgun (WGS) entry which is preliminary data.</text>
</comment>